<organism evidence="1 2">
    <name type="scientific">Brachionus calyciflorus</name>
    <dbReference type="NCBI Taxonomy" id="104777"/>
    <lineage>
        <taxon>Eukaryota</taxon>
        <taxon>Metazoa</taxon>
        <taxon>Spiralia</taxon>
        <taxon>Gnathifera</taxon>
        <taxon>Rotifera</taxon>
        <taxon>Eurotatoria</taxon>
        <taxon>Monogononta</taxon>
        <taxon>Pseudotrocha</taxon>
        <taxon>Ploima</taxon>
        <taxon>Brachionidae</taxon>
        <taxon>Brachionus</taxon>
    </lineage>
</organism>
<dbReference type="AlphaFoldDB" id="A0A814BM28"/>
<dbReference type="EMBL" id="CAJNOC010002378">
    <property type="protein sequence ID" value="CAF0929710.1"/>
    <property type="molecule type" value="Genomic_DNA"/>
</dbReference>
<proteinExistence type="predicted"/>
<reference evidence="1" key="1">
    <citation type="submission" date="2021-02" db="EMBL/GenBank/DDBJ databases">
        <authorList>
            <person name="Nowell W R."/>
        </authorList>
    </citation>
    <scope>NUCLEOTIDE SEQUENCE</scope>
    <source>
        <strain evidence="1">Ploen Becks lab</strain>
    </source>
</reference>
<name>A0A814BM28_9BILA</name>
<protein>
    <submittedName>
        <fullName evidence="1">Uncharacterized protein</fullName>
    </submittedName>
</protein>
<evidence type="ECO:0000313" key="2">
    <source>
        <dbReference type="Proteomes" id="UP000663879"/>
    </source>
</evidence>
<gene>
    <name evidence="1" type="ORF">OXX778_LOCUS12836</name>
</gene>
<dbReference type="Proteomes" id="UP000663879">
    <property type="component" value="Unassembled WGS sequence"/>
</dbReference>
<dbReference type="PANTHER" id="PTHR31912:SF34">
    <property type="entry name" value="NOTOCHORD-RELATED PROTEIN"/>
    <property type="match status" value="1"/>
</dbReference>
<sequence>MGKCAQKLSLGNRNYSVTHSPTSNEVKIKCCFLDCNYETNNHDQYVLHRSKQHRNHLETKSYKTDFISLDDNIDYASISNQWPEDLGAENYDEEEDLPVFHTNSDFINDFENENAVNDEIKKKQSKNQKEAVSDGLIHFIENENQIERIHKNCKTDLKKENWKKDFNLYVKPIEISLRDSITYHYVPIIKNLKCLLRHENIKNDFFFGKKKINDRISSFEDSLNFKNNLLFSKNINTIQIKLFIDDFNLYNTLGDNRKKKKLTGVYYRIANLPDNYQSIDFLTQLALIFDGNIVNELGYSKIFERFIKDLQILEEFGINIDLNGEEVNVKATLSYIWYCRFCYADNQLIQIKFTDTDFKKRDKNSYAEDLSLSENGVKKNCCFNQLEFFNIIDGLPPDIMHNFLEGVLVFEFGQLMNYLSSTHTLSVEELNSSFKNFEYGRIDKKNKVPTNLFTKTSLKSNYGFKLSATHFWTLIRIFPLIYGDILKEDKYFINFLLLVEIFRDLNASIFDEIKILSIESNIHNYLTKLTTLYSVNLTPKHHFMVHTGRCIRDYGPPYEYSPMRFESKHGNFKRIQHTTHNYINVTKSLSNRHQDLKYVCISDNYYEGGTNQKKIVKVIEESGNIYFRFLNQENSRGLHATDEAIAKKIEETSISNREFWEVITVKNGSYFYFKNKYNQRILHDKNTFGFCLYVEA</sequence>
<accession>A0A814BM28</accession>
<dbReference type="PANTHER" id="PTHR31912">
    <property type="entry name" value="IP13529P"/>
    <property type="match status" value="1"/>
</dbReference>
<dbReference type="OrthoDB" id="10044445at2759"/>
<keyword evidence="2" id="KW-1185">Reference proteome</keyword>
<evidence type="ECO:0000313" key="1">
    <source>
        <dbReference type="EMBL" id="CAF0929710.1"/>
    </source>
</evidence>
<comment type="caution">
    <text evidence="1">The sequence shown here is derived from an EMBL/GenBank/DDBJ whole genome shotgun (WGS) entry which is preliminary data.</text>
</comment>